<keyword evidence="2" id="KW-1133">Transmembrane helix</keyword>
<name>A0ABR3ATG1_PHYBL</name>
<organism evidence="3 4">
    <name type="scientific">Phycomyces blakesleeanus</name>
    <dbReference type="NCBI Taxonomy" id="4837"/>
    <lineage>
        <taxon>Eukaryota</taxon>
        <taxon>Fungi</taxon>
        <taxon>Fungi incertae sedis</taxon>
        <taxon>Mucoromycota</taxon>
        <taxon>Mucoromycotina</taxon>
        <taxon>Mucoromycetes</taxon>
        <taxon>Mucorales</taxon>
        <taxon>Phycomycetaceae</taxon>
        <taxon>Phycomyces</taxon>
    </lineage>
</organism>
<reference evidence="3 4" key="1">
    <citation type="submission" date="2024-04" db="EMBL/GenBank/DDBJ databases">
        <title>Symmetric and asymmetric DNA N6-adenine methylation regulates different biological responses in Mucorales.</title>
        <authorList>
            <consortium name="Lawrence Berkeley National Laboratory"/>
            <person name="Lax C."/>
            <person name="Mondo S.J."/>
            <person name="Osorio-Concepcion M."/>
            <person name="Muszewska A."/>
            <person name="Corrochano-Luque M."/>
            <person name="Gutierrez G."/>
            <person name="Riley R."/>
            <person name="Lipzen A."/>
            <person name="Guo J."/>
            <person name="Hundley H."/>
            <person name="Amirebrahimi M."/>
            <person name="Ng V."/>
            <person name="Lorenzo-Gutierrez D."/>
            <person name="Binder U."/>
            <person name="Yang J."/>
            <person name="Song Y."/>
            <person name="Canovas D."/>
            <person name="Navarro E."/>
            <person name="Freitag M."/>
            <person name="Gabaldon T."/>
            <person name="Grigoriev I.V."/>
            <person name="Corrochano L.M."/>
            <person name="Nicolas F.E."/>
            <person name="Garre V."/>
        </authorList>
    </citation>
    <scope>NUCLEOTIDE SEQUENCE [LARGE SCALE GENOMIC DNA]</scope>
    <source>
        <strain evidence="3 4">L51</strain>
    </source>
</reference>
<feature type="transmembrane region" description="Helical" evidence="2">
    <location>
        <begin position="71"/>
        <end position="89"/>
    </location>
</feature>
<sequence>MAVFPFLQWWYRNDVLKREAVPQLAYSCEVLILVILGIRSHFRFLRIIKISHKTQNANSPVVIKMTYFKDMNIILTISMLSYGGSLMILCADGLTEKMFLNTSKFASDLIIGNCNVSVIFIWIALISIFHPRSQFQQDRTIHSASEATQQNTKLSNLPVRHDQSTGFAAEQTNGLVDENPGYAYTTQQNVFNSSSQQPLSPLSPPSRNNIVGRNKISVEDPYSNEDITFTMVDPSSRPVQLNSRFEDSAYENIEYQHPTEHSSSNPLFQPSNNSSGFSRIEPNSPLPPVPGQNSAKPSRFDPLSWEQTQASYDPNYPYLETPPIAVPSGGRDKSVGQDWLKQSPHRRTS</sequence>
<feature type="region of interest" description="Disordered" evidence="1">
    <location>
        <begin position="257"/>
        <end position="349"/>
    </location>
</feature>
<gene>
    <name evidence="3" type="ORF">J3Q64DRAFT_1182015</name>
</gene>
<dbReference type="Proteomes" id="UP001448207">
    <property type="component" value="Unassembled WGS sequence"/>
</dbReference>
<proteinExistence type="predicted"/>
<evidence type="ECO:0000313" key="3">
    <source>
        <dbReference type="EMBL" id="KAL0082019.1"/>
    </source>
</evidence>
<protein>
    <submittedName>
        <fullName evidence="3">Uncharacterized protein</fullName>
    </submittedName>
</protein>
<feature type="region of interest" description="Disordered" evidence="1">
    <location>
        <begin position="193"/>
        <end position="217"/>
    </location>
</feature>
<comment type="caution">
    <text evidence="3">The sequence shown here is derived from an EMBL/GenBank/DDBJ whole genome shotgun (WGS) entry which is preliminary data.</text>
</comment>
<keyword evidence="4" id="KW-1185">Reference proteome</keyword>
<evidence type="ECO:0000256" key="1">
    <source>
        <dbReference type="SAM" id="MobiDB-lite"/>
    </source>
</evidence>
<evidence type="ECO:0000313" key="4">
    <source>
        <dbReference type="Proteomes" id="UP001448207"/>
    </source>
</evidence>
<keyword evidence="2" id="KW-0472">Membrane</keyword>
<keyword evidence="2" id="KW-0812">Transmembrane</keyword>
<accession>A0ABR3ATG1</accession>
<feature type="transmembrane region" description="Helical" evidence="2">
    <location>
        <begin position="20"/>
        <end position="38"/>
    </location>
</feature>
<dbReference type="EMBL" id="JBCLYO010000016">
    <property type="protein sequence ID" value="KAL0082019.1"/>
    <property type="molecule type" value="Genomic_DNA"/>
</dbReference>
<feature type="compositionally biased region" description="Polar residues" evidence="1">
    <location>
        <begin position="261"/>
        <end position="277"/>
    </location>
</feature>
<feature type="transmembrane region" description="Helical" evidence="2">
    <location>
        <begin position="109"/>
        <end position="129"/>
    </location>
</feature>
<evidence type="ECO:0000256" key="2">
    <source>
        <dbReference type="SAM" id="Phobius"/>
    </source>
</evidence>